<proteinExistence type="inferred from homology"/>
<dbReference type="SFLD" id="SFLDS00019">
    <property type="entry name" value="Glutathione_Transferase_(cytos"/>
    <property type="match status" value="1"/>
</dbReference>
<comment type="catalytic activity">
    <reaction evidence="4">
        <text>RX + glutathione = an S-substituted glutathione + a halide anion + H(+)</text>
        <dbReference type="Rhea" id="RHEA:16437"/>
        <dbReference type="ChEBI" id="CHEBI:15378"/>
        <dbReference type="ChEBI" id="CHEBI:16042"/>
        <dbReference type="ChEBI" id="CHEBI:17792"/>
        <dbReference type="ChEBI" id="CHEBI:57925"/>
        <dbReference type="ChEBI" id="CHEBI:90779"/>
        <dbReference type="EC" id="2.5.1.18"/>
    </reaction>
</comment>
<sequence>MAPKYKVTYFNGMALGEPIRFILSHAGKEFEDIRIDLEQWSTLKKDVPFGKIPTLEVDGKTAHQSVSICRFLGREFGLAGENNWEGLQIDAVVDTIQDLRIAFADFMYAENKTVKAQKKEKLINETLPFYLSRLDEQVEINGGYFVNNKLSWADLYFAAITEYLKGGLEDDFISQYPNLKVLAEKVWNLPRIKAWREKRPKTQL</sequence>
<feature type="domain" description="GST C-terminal" evidence="6">
    <location>
        <begin position="82"/>
        <end position="204"/>
    </location>
</feature>
<evidence type="ECO:0000256" key="2">
    <source>
        <dbReference type="ARBA" id="ARBA00022679"/>
    </source>
</evidence>
<dbReference type="SFLD" id="SFLDG00363">
    <property type="entry name" value="AMPS_(cytGST):_Alpha-__Mu-__Pi"/>
    <property type="match status" value="1"/>
</dbReference>
<protein>
    <recommendedName>
        <fullName evidence="1">glutathione transferase</fullName>
        <ecNumber evidence="1">2.5.1.18</ecNumber>
    </recommendedName>
</protein>
<keyword evidence="2" id="KW-0808">Transferase</keyword>
<feature type="domain" description="GST N-terminal" evidence="5">
    <location>
        <begin position="3"/>
        <end position="80"/>
    </location>
</feature>
<comment type="caution">
    <text evidence="7">The sequence shown here is derived from an EMBL/GenBank/DDBJ whole genome shotgun (WGS) entry which is preliminary data.</text>
</comment>
<dbReference type="GO" id="GO:0004364">
    <property type="term" value="F:glutathione transferase activity"/>
    <property type="evidence" value="ECO:0007669"/>
    <property type="project" value="UniProtKB-EC"/>
</dbReference>
<evidence type="ECO:0000313" key="8">
    <source>
        <dbReference type="Proteomes" id="UP001378592"/>
    </source>
</evidence>
<dbReference type="InterPro" id="IPR050213">
    <property type="entry name" value="GST_superfamily"/>
</dbReference>
<evidence type="ECO:0000256" key="3">
    <source>
        <dbReference type="ARBA" id="ARBA00038317"/>
    </source>
</evidence>
<dbReference type="EC" id="2.5.1.18" evidence="1"/>
<dbReference type="FunFam" id="3.40.30.10:FF:000035">
    <property type="entry name" value="hematopoietic prostaglandin D synthase"/>
    <property type="match status" value="1"/>
</dbReference>
<accession>A0AAN9Z6Q5</accession>
<dbReference type="SFLD" id="SFLDG01205">
    <property type="entry name" value="AMPS.1"/>
    <property type="match status" value="1"/>
</dbReference>
<evidence type="ECO:0000256" key="4">
    <source>
        <dbReference type="ARBA" id="ARBA00047960"/>
    </source>
</evidence>
<name>A0AAN9Z6Q5_9ORTH</name>
<dbReference type="Pfam" id="PF14497">
    <property type="entry name" value="GST_C_3"/>
    <property type="match status" value="1"/>
</dbReference>
<dbReference type="CDD" id="cd03039">
    <property type="entry name" value="GST_N_Sigma_like"/>
    <property type="match status" value="1"/>
</dbReference>
<evidence type="ECO:0000259" key="5">
    <source>
        <dbReference type="PROSITE" id="PS50404"/>
    </source>
</evidence>
<evidence type="ECO:0000256" key="1">
    <source>
        <dbReference type="ARBA" id="ARBA00012452"/>
    </source>
</evidence>
<dbReference type="InterPro" id="IPR004046">
    <property type="entry name" value="GST_C"/>
</dbReference>
<dbReference type="PANTHER" id="PTHR11571">
    <property type="entry name" value="GLUTATHIONE S-TRANSFERASE"/>
    <property type="match status" value="1"/>
</dbReference>
<reference evidence="7 8" key="1">
    <citation type="submission" date="2024-03" db="EMBL/GenBank/DDBJ databases">
        <title>The genome assembly and annotation of the cricket Gryllus longicercus Weissman &amp; Gray.</title>
        <authorList>
            <person name="Szrajer S."/>
            <person name="Gray D."/>
            <person name="Ylla G."/>
        </authorList>
    </citation>
    <scope>NUCLEOTIDE SEQUENCE [LARGE SCALE GENOMIC DNA]</scope>
    <source>
        <strain evidence="7">DAG 2021-001</strain>
        <tissue evidence="7">Whole body minus gut</tissue>
    </source>
</reference>
<dbReference type="InterPro" id="IPR040079">
    <property type="entry name" value="Glutathione_S-Trfase"/>
</dbReference>
<dbReference type="InterPro" id="IPR010987">
    <property type="entry name" value="Glutathione-S-Trfase_C-like"/>
</dbReference>
<dbReference type="Proteomes" id="UP001378592">
    <property type="component" value="Unassembled WGS sequence"/>
</dbReference>
<dbReference type="CDD" id="cd03192">
    <property type="entry name" value="GST_C_Sigma_like"/>
    <property type="match status" value="1"/>
</dbReference>
<dbReference type="Pfam" id="PF02798">
    <property type="entry name" value="GST_N"/>
    <property type="match status" value="1"/>
</dbReference>
<dbReference type="EMBL" id="JAZDUA010000222">
    <property type="protein sequence ID" value="KAK7863745.1"/>
    <property type="molecule type" value="Genomic_DNA"/>
</dbReference>
<dbReference type="GO" id="GO:0006749">
    <property type="term" value="P:glutathione metabolic process"/>
    <property type="evidence" value="ECO:0007669"/>
    <property type="project" value="TreeGrafter"/>
</dbReference>
<evidence type="ECO:0000259" key="6">
    <source>
        <dbReference type="PROSITE" id="PS50405"/>
    </source>
</evidence>
<comment type="similarity">
    <text evidence="3">Belongs to the GST superfamily. Sigma family.</text>
</comment>
<dbReference type="Gene3D" id="1.20.1050.10">
    <property type="match status" value="1"/>
</dbReference>
<dbReference type="AlphaFoldDB" id="A0AAN9Z6Q5"/>
<dbReference type="InterPro" id="IPR036282">
    <property type="entry name" value="Glutathione-S-Trfase_C_sf"/>
</dbReference>
<evidence type="ECO:0000313" key="7">
    <source>
        <dbReference type="EMBL" id="KAK7863745.1"/>
    </source>
</evidence>
<dbReference type="GO" id="GO:0004602">
    <property type="term" value="F:glutathione peroxidase activity"/>
    <property type="evidence" value="ECO:0007669"/>
    <property type="project" value="UniProtKB-ARBA"/>
</dbReference>
<dbReference type="FunFam" id="1.20.1050.10:FF:000030">
    <property type="entry name" value="Glutathione S-transferase S1"/>
    <property type="match status" value="1"/>
</dbReference>
<keyword evidence="8" id="KW-1185">Reference proteome</keyword>
<dbReference type="SUPFAM" id="SSF47616">
    <property type="entry name" value="GST C-terminal domain-like"/>
    <property type="match status" value="1"/>
</dbReference>
<dbReference type="InterPro" id="IPR036249">
    <property type="entry name" value="Thioredoxin-like_sf"/>
</dbReference>
<dbReference type="Gene3D" id="3.40.30.10">
    <property type="entry name" value="Glutaredoxin"/>
    <property type="match status" value="1"/>
</dbReference>
<dbReference type="PROSITE" id="PS50404">
    <property type="entry name" value="GST_NTER"/>
    <property type="match status" value="1"/>
</dbReference>
<dbReference type="PANTHER" id="PTHR11571:SF224">
    <property type="entry name" value="HEMATOPOIETIC PROSTAGLANDIN D SYNTHASE"/>
    <property type="match status" value="1"/>
</dbReference>
<organism evidence="7 8">
    <name type="scientific">Gryllus longicercus</name>
    <dbReference type="NCBI Taxonomy" id="2509291"/>
    <lineage>
        <taxon>Eukaryota</taxon>
        <taxon>Metazoa</taxon>
        <taxon>Ecdysozoa</taxon>
        <taxon>Arthropoda</taxon>
        <taxon>Hexapoda</taxon>
        <taxon>Insecta</taxon>
        <taxon>Pterygota</taxon>
        <taxon>Neoptera</taxon>
        <taxon>Polyneoptera</taxon>
        <taxon>Orthoptera</taxon>
        <taxon>Ensifera</taxon>
        <taxon>Gryllidea</taxon>
        <taxon>Grylloidea</taxon>
        <taxon>Gryllidae</taxon>
        <taxon>Gryllinae</taxon>
        <taxon>Gryllus</taxon>
    </lineage>
</organism>
<dbReference type="PROSITE" id="PS50405">
    <property type="entry name" value="GST_CTER"/>
    <property type="match status" value="1"/>
</dbReference>
<dbReference type="InterPro" id="IPR004045">
    <property type="entry name" value="Glutathione_S-Trfase_N"/>
</dbReference>
<dbReference type="SUPFAM" id="SSF52833">
    <property type="entry name" value="Thioredoxin-like"/>
    <property type="match status" value="1"/>
</dbReference>
<gene>
    <name evidence="7" type="ORF">R5R35_011148</name>
</gene>